<organism evidence="7 8">
    <name type="scientific">Paenibacillus gansuensis</name>
    <dbReference type="NCBI Taxonomy" id="306542"/>
    <lineage>
        <taxon>Bacteria</taxon>
        <taxon>Bacillati</taxon>
        <taxon>Bacillota</taxon>
        <taxon>Bacilli</taxon>
        <taxon>Bacillales</taxon>
        <taxon>Paenibacillaceae</taxon>
        <taxon>Paenibacillus</taxon>
    </lineage>
</organism>
<comment type="catalytic activity">
    <reaction evidence="5">
        <text>N(2)-acetyl-L-ornithine + 2-oxoglutarate = N-acetyl-L-glutamate 5-semialdehyde + L-glutamate</text>
        <dbReference type="Rhea" id="RHEA:18049"/>
        <dbReference type="ChEBI" id="CHEBI:16810"/>
        <dbReference type="ChEBI" id="CHEBI:29123"/>
        <dbReference type="ChEBI" id="CHEBI:29985"/>
        <dbReference type="ChEBI" id="CHEBI:57805"/>
        <dbReference type="EC" id="2.6.1.11"/>
    </reaction>
</comment>
<dbReference type="EC" id="2.6.1.11" evidence="5"/>
<dbReference type="PANTHER" id="PTHR11986">
    <property type="entry name" value="AMINOTRANSFERASE CLASS III"/>
    <property type="match status" value="1"/>
</dbReference>
<comment type="pathway">
    <text evidence="5">Amino-acid biosynthesis; L-arginine biosynthesis; N(2)-acetyl-L-ornithine from L-glutamate: step 4/4.</text>
</comment>
<evidence type="ECO:0000256" key="1">
    <source>
        <dbReference type="ARBA" id="ARBA00022576"/>
    </source>
</evidence>
<sequence>MADNTQQTGLVTEVPQERGVQGDGGANRAAQSLFPTYARYPIALVKGEGSWLWDDQGNKYLDLMCGLAVTNLGHSPKAVRDQLVAQLDELWHVSNLFHIPNQERLAALLTANSCANHVFFCNSGAEANEAAIKLARRYNKKVLGRDRYEMITFERSFHGRTLATLTATGQEKVKEGFDPLPQGFLTVPMGDLDALKSAVSDKTAAIMLELVQAEGGVHPIDSGFLQQVRALCDEHDLLLIIDEIQTGMGRTGKLFAYEHYGIEPDIFTLAKGLGSGFPIGAMLGKAKLKEAFSAGSHGSTFGGTPLATRAALATLETMLTESVPQQAAETGAYLMKRLDEELAGNPFVKQVRGQGLMIGIECAKPVGELVEEGQRQGVLFVTAGPNVIRLLPNLLLTREEAEQGIAVLSGILAKKAAEAVQS</sequence>
<dbReference type="NCBIfam" id="NF002797">
    <property type="entry name" value="PRK02936.1"/>
    <property type="match status" value="1"/>
</dbReference>
<reference evidence="8" key="1">
    <citation type="journal article" date="2019" name="Int. J. Syst. Evol. Microbiol.">
        <title>The Global Catalogue of Microorganisms (GCM) 10K type strain sequencing project: providing services to taxonomists for standard genome sequencing and annotation.</title>
        <authorList>
            <consortium name="The Broad Institute Genomics Platform"/>
            <consortium name="The Broad Institute Genome Sequencing Center for Infectious Disease"/>
            <person name="Wu L."/>
            <person name="Ma J."/>
        </authorList>
    </citation>
    <scope>NUCLEOTIDE SEQUENCE [LARGE SCALE GENOMIC DNA]</scope>
    <source>
        <strain evidence="8">KCTC 3950</strain>
    </source>
</reference>
<feature type="region of interest" description="Disordered" evidence="6">
    <location>
        <begin position="1"/>
        <end position="26"/>
    </location>
</feature>
<dbReference type="GO" id="GO:0003992">
    <property type="term" value="F:N2-acetyl-L-ornithine:2-oxoglutarate 5-aminotransferase activity"/>
    <property type="evidence" value="ECO:0007669"/>
    <property type="project" value="UniProtKB-EC"/>
</dbReference>
<dbReference type="Gene3D" id="3.90.1150.10">
    <property type="entry name" value="Aspartate Aminotransferase, domain 1"/>
    <property type="match status" value="1"/>
</dbReference>
<keyword evidence="1 5" id="KW-0032">Aminotransferase</keyword>
<comment type="similarity">
    <text evidence="5">Belongs to the class-III pyridoxal-phosphate-dependent aminotransferase family. ArgD subfamily.</text>
</comment>
<dbReference type="InterPro" id="IPR050103">
    <property type="entry name" value="Class-III_PLP-dep_AT"/>
</dbReference>
<dbReference type="HAMAP" id="MF_01107">
    <property type="entry name" value="ArgD_aminotrans_3"/>
    <property type="match status" value="1"/>
</dbReference>
<dbReference type="PROSITE" id="PS00600">
    <property type="entry name" value="AA_TRANSFER_CLASS_3"/>
    <property type="match status" value="1"/>
</dbReference>
<feature type="binding site" evidence="5">
    <location>
        <begin position="124"/>
        <end position="125"/>
    </location>
    <ligand>
        <name>pyridoxal 5'-phosphate</name>
        <dbReference type="ChEBI" id="CHEBI:597326"/>
    </ligand>
</feature>
<evidence type="ECO:0000256" key="2">
    <source>
        <dbReference type="ARBA" id="ARBA00022605"/>
    </source>
</evidence>
<keyword evidence="2 5" id="KW-0028">Amino-acid biosynthesis</keyword>
<gene>
    <name evidence="5" type="primary">argD</name>
    <name evidence="7" type="ORF">ACFSUF_24505</name>
</gene>
<dbReference type="NCBIfam" id="NF002325">
    <property type="entry name" value="PRK01278.1"/>
    <property type="match status" value="1"/>
</dbReference>
<protein>
    <recommendedName>
        <fullName evidence="5">Acetylornithine aminotransferase</fullName>
        <shortName evidence="5">ACOAT</shortName>
        <ecNumber evidence="5">2.6.1.11</ecNumber>
    </recommendedName>
</protein>
<dbReference type="InterPro" id="IPR015421">
    <property type="entry name" value="PyrdxlP-dep_Trfase_major"/>
</dbReference>
<keyword evidence="8" id="KW-1185">Reference proteome</keyword>
<dbReference type="SUPFAM" id="SSF53383">
    <property type="entry name" value="PLP-dependent transferases"/>
    <property type="match status" value="1"/>
</dbReference>
<dbReference type="InterPro" id="IPR005814">
    <property type="entry name" value="Aminotrans_3"/>
</dbReference>
<keyword evidence="5" id="KW-0963">Cytoplasm</keyword>
<evidence type="ECO:0000256" key="4">
    <source>
        <dbReference type="ARBA" id="ARBA00022898"/>
    </source>
</evidence>
<dbReference type="Pfam" id="PF00202">
    <property type="entry name" value="Aminotran_3"/>
    <property type="match status" value="1"/>
</dbReference>
<dbReference type="InterPro" id="IPR049704">
    <property type="entry name" value="Aminotrans_3_PPA_site"/>
</dbReference>
<dbReference type="Gene3D" id="3.40.640.10">
    <property type="entry name" value="Type I PLP-dependent aspartate aminotransferase-like (Major domain)"/>
    <property type="match status" value="1"/>
</dbReference>
<dbReference type="PANTHER" id="PTHR11986:SF79">
    <property type="entry name" value="ACETYLORNITHINE AMINOTRANSFERASE, MITOCHONDRIAL"/>
    <property type="match status" value="1"/>
</dbReference>
<comment type="subunit">
    <text evidence="5">Homodimer.</text>
</comment>
<dbReference type="CDD" id="cd00610">
    <property type="entry name" value="OAT_like"/>
    <property type="match status" value="1"/>
</dbReference>
<evidence type="ECO:0000256" key="6">
    <source>
        <dbReference type="SAM" id="MobiDB-lite"/>
    </source>
</evidence>
<feature type="binding site" evidence="5">
    <location>
        <position position="300"/>
    </location>
    <ligand>
        <name>pyridoxal 5'-phosphate</name>
        <dbReference type="ChEBI" id="CHEBI:597326"/>
    </ligand>
</feature>
<comment type="subcellular location">
    <subcellularLocation>
        <location evidence="5">Cytoplasm</location>
    </subcellularLocation>
</comment>
<comment type="caution">
    <text evidence="7">The sequence shown here is derived from an EMBL/GenBank/DDBJ whole genome shotgun (WGS) entry which is preliminary data.</text>
</comment>
<evidence type="ECO:0000313" key="8">
    <source>
        <dbReference type="Proteomes" id="UP001597541"/>
    </source>
</evidence>
<keyword evidence="4 5" id="KW-0663">Pyridoxal phosphate</keyword>
<feature type="binding site" evidence="5">
    <location>
        <begin position="242"/>
        <end position="245"/>
    </location>
    <ligand>
        <name>pyridoxal 5'-phosphate</name>
        <dbReference type="ChEBI" id="CHEBI:597326"/>
    </ligand>
</feature>
<feature type="binding site" evidence="5">
    <location>
        <position position="160"/>
    </location>
    <ligand>
        <name>N(2)-acetyl-L-ornithine</name>
        <dbReference type="ChEBI" id="CHEBI:57805"/>
    </ligand>
</feature>
<dbReference type="NCBIfam" id="TIGR00707">
    <property type="entry name" value="argD"/>
    <property type="match status" value="1"/>
</dbReference>
<evidence type="ECO:0000256" key="5">
    <source>
        <dbReference type="HAMAP-Rule" id="MF_01107"/>
    </source>
</evidence>
<proteinExistence type="inferred from homology"/>
<keyword evidence="5" id="KW-0055">Arginine biosynthesis</keyword>
<comment type="cofactor">
    <cofactor evidence="5">
        <name>pyridoxal 5'-phosphate</name>
        <dbReference type="ChEBI" id="CHEBI:597326"/>
    </cofactor>
    <text evidence="5">Binds 1 pyridoxal phosphate per subunit.</text>
</comment>
<feature type="binding site" evidence="5">
    <location>
        <position position="299"/>
    </location>
    <ligand>
        <name>N(2)-acetyl-L-ornithine</name>
        <dbReference type="ChEBI" id="CHEBI:57805"/>
    </ligand>
</feature>
<dbReference type="EMBL" id="JBHUME010000019">
    <property type="protein sequence ID" value="MFD2615573.1"/>
    <property type="molecule type" value="Genomic_DNA"/>
</dbReference>
<comment type="miscellaneous">
    <text evidence="5">May also have succinyldiaminopimelate aminotransferase activity, thus carrying out the corresponding step in lysine biosynthesis.</text>
</comment>
<feature type="modified residue" description="N6-(pyridoxal phosphate)lysine" evidence="5">
    <location>
        <position position="271"/>
    </location>
</feature>
<evidence type="ECO:0000313" key="7">
    <source>
        <dbReference type="EMBL" id="MFD2615573.1"/>
    </source>
</evidence>
<dbReference type="InterPro" id="IPR015422">
    <property type="entry name" value="PyrdxlP-dep_Trfase_small"/>
</dbReference>
<name>A0ABW5PLG3_9BACL</name>
<dbReference type="InterPro" id="IPR004636">
    <property type="entry name" value="AcOrn/SuccOrn_fam"/>
</dbReference>
<evidence type="ECO:0000256" key="3">
    <source>
        <dbReference type="ARBA" id="ARBA00022679"/>
    </source>
</evidence>
<dbReference type="RefSeq" id="WP_377607565.1">
    <property type="nucleotide sequence ID" value="NZ_JBHUME010000019.1"/>
</dbReference>
<accession>A0ABW5PLG3</accession>
<dbReference type="InterPro" id="IPR015424">
    <property type="entry name" value="PyrdxlP-dep_Trfase"/>
</dbReference>
<feature type="binding site" evidence="5">
    <location>
        <position position="157"/>
    </location>
    <ligand>
        <name>pyridoxal 5'-phosphate</name>
        <dbReference type="ChEBI" id="CHEBI:597326"/>
    </ligand>
</feature>
<feature type="compositionally biased region" description="Polar residues" evidence="6">
    <location>
        <begin position="1"/>
        <end position="10"/>
    </location>
</feature>
<keyword evidence="3 5" id="KW-0808">Transferase</keyword>
<dbReference type="Proteomes" id="UP001597541">
    <property type="component" value="Unassembled WGS sequence"/>
</dbReference>
<dbReference type="PIRSF" id="PIRSF000521">
    <property type="entry name" value="Transaminase_4ab_Lys_Orn"/>
    <property type="match status" value="1"/>
</dbReference>